<dbReference type="SMART" id="SM00100">
    <property type="entry name" value="cNMP"/>
    <property type="match status" value="1"/>
</dbReference>
<keyword evidence="1" id="KW-0805">Transcription regulation</keyword>
<dbReference type="InterPro" id="IPR012318">
    <property type="entry name" value="HTH_CRP"/>
</dbReference>
<reference evidence="6 7" key="1">
    <citation type="submission" date="2018-11" db="EMBL/GenBank/DDBJ databases">
        <title>Aureibaculum marinum gen. nov., sp. nov., a member of the family Flavobacteriaceae isolated from the Bohai Sea.</title>
        <authorList>
            <person name="Ji X."/>
        </authorList>
    </citation>
    <scope>NUCLEOTIDE SEQUENCE [LARGE SCALE GENOMIC DNA]</scope>
    <source>
        <strain evidence="6 7">BH-SD17</strain>
    </source>
</reference>
<dbReference type="SUPFAM" id="SSF51206">
    <property type="entry name" value="cAMP-binding domain-like"/>
    <property type="match status" value="1"/>
</dbReference>
<dbReference type="Gene3D" id="2.60.120.10">
    <property type="entry name" value="Jelly Rolls"/>
    <property type="match status" value="1"/>
</dbReference>
<comment type="caution">
    <text evidence="6">The sequence shown here is derived from an EMBL/GenBank/DDBJ whole genome shotgun (WGS) entry which is preliminary data.</text>
</comment>
<dbReference type="Pfam" id="PF00027">
    <property type="entry name" value="cNMP_binding"/>
    <property type="match status" value="1"/>
</dbReference>
<evidence type="ECO:0000259" key="4">
    <source>
        <dbReference type="PROSITE" id="PS50042"/>
    </source>
</evidence>
<evidence type="ECO:0000256" key="3">
    <source>
        <dbReference type="ARBA" id="ARBA00023163"/>
    </source>
</evidence>
<dbReference type="PANTHER" id="PTHR24567:SF28">
    <property type="entry name" value="LISTERIOLYSIN REGULATORY PROTEIN"/>
    <property type="match status" value="1"/>
</dbReference>
<proteinExistence type="predicted"/>
<gene>
    <name evidence="6" type="ORF">EGM88_06085</name>
</gene>
<dbReference type="InterPro" id="IPR036390">
    <property type="entry name" value="WH_DNA-bd_sf"/>
</dbReference>
<dbReference type="InterPro" id="IPR050397">
    <property type="entry name" value="Env_Response_Regulators"/>
</dbReference>
<sequence>MIPENILSKYNPTLKTYKVGQLIFEEGTNAKFFYQIKKGKVKVFNLSEDGKEVLHAYFKDGDSFGAPALIANFKRPARAETIEKSSIYTLSRELFMQILAKNSDIHLELTAKICQRLHFKSLLIKEVSLYPPEHRIITLLNHLKEKSNYQKKYEVQLTRQEISNLTGLRVETVIKAVKKLEKRNLLTLTNRKIYI</sequence>
<dbReference type="Pfam" id="PF13545">
    <property type="entry name" value="HTH_Crp_2"/>
    <property type="match status" value="1"/>
</dbReference>
<protein>
    <submittedName>
        <fullName evidence="6">Crp/Fnr family transcriptional regulator</fullName>
    </submittedName>
</protein>
<dbReference type="PANTHER" id="PTHR24567">
    <property type="entry name" value="CRP FAMILY TRANSCRIPTIONAL REGULATORY PROTEIN"/>
    <property type="match status" value="1"/>
</dbReference>
<organism evidence="6 7">
    <name type="scientific">Aureibaculum marinum</name>
    <dbReference type="NCBI Taxonomy" id="2487930"/>
    <lineage>
        <taxon>Bacteria</taxon>
        <taxon>Pseudomonadati</taxon>
        <taxon>Bacteroidota</taxon>
        <taxon>Flavobacteriia</taxon>
        <taxon>Flavobacteriales</taxon>
        <taxon>Flavobacteriaceae</taxon>
        <taxon>Aureibaculum</taxon>
    </lineage>
</organism>
<dbReference type="GO" id="GO:0003677">
    <property type="term" value="F:DNA binding"/>
    <property type="evidence" value="ECO:0007669"/>
    <property type="project" value="UniProtKB-KW"/>
</dbReference>
<dbReference type="GO" id="GO:0005829">
    <property type="term" value="C:cytosol"/>
    <property type="evidence" value="ECO:0007669"/>
    <property type="project" value="TreeGrafter"/>
</dbReference>
<dbReference type="OrthoDB" id="667966at2"/>
<dbReference type="RefSeq" id="WP_123897071.1">
    <property type="nucleotide sequence ID" value="NZ_RPFJ01000006.1"/>
</dbReference>
<dbReference type="InterPro" id="IPR014710">
    <property type="entry name" value="RmlC-like_jellyroll"/>
</dbReference>
<accession>A0A3N4NVM8</accession>
<dbReference type="AlphaFoldDB" id="A0A3N4NVM8"/>
<dbReference type="Proteomes" id="UP000270856">
    <property type="component" value="Unassembled WGS sequence"/>
</dbReference>
<feature type="domain" description="HTH crp-type" evidence="5">
    <location>
        <begin position="130"/>
        <end position="195"/>
    </location>
</feature>
<name>A0A3N4NVM8_9FLAO</name>
<dbReference type="EMBL" id="RPFJ01000006">
    <property type="protein sequence ID" value="RPD98757.1"/>
    <property type="molecule type" value="Genomic_DNA"/>
</dbReference>
<dbReference type="GO" id="GO:0003700">
    <property type="term" value="F:DNA-binding transcription factor activity"/>
    <property type="evidence" value="ECO:0007669"/>
    <property type="project" value="TreeGrafter"/>
</dbReference>
<evidence type="ECO:0000256" key="2">
    <source>
        <dbReference type="ARBA" id="ARBA00023125"/>
    </source>
</evidence>
<dbReference type="SUPFAM" id="SSF46785">
    <property type="entry name" value="Winged helix' DNA-binding domain"/>
    <property type="match status" value="1"/>
</dbReference>
<dbReference type="PROSITE" id="PS50042">
    <property type="entry name" value="CNMP_BINDING_3"/>
    <property type="match status" value="1"/>
</dbReference>
<keyword evidence="7" id="KW-1185">Reference proteome</keyword>
<evidence type="ECO:0000256" key="1">
    <source>
        <dbReference type="ARBA" id="ARBA00023015"/>
    </source>
</evidence>
<evidence type="ECO:0000313" key="7">
    <source>
        <dbReference type="Proteomes" id="UP000270856"/>
    </source>
</evidence>
<dbReference type="PROSITE" id="PS51063">
    <property type="entry name" value="HTH_CRP_2"/>
    <property type="match status" value="1"/>
</dbReference>
<dbReference type="InterPro" id="IPR000595">
    <property type="entry name" value="cNMP-bd_dom"/>
</dbReference>
<keyword evidence="3" id="KW-0804">Transcription</keyword>
<dbReference type="InterPro" id="IPR018490">
    <property type="entry name" value="cNMP-bd_dom_sf"/>
</dbReference>
<evidence type="ECO:0000313" key="6">
    <source>
        <dbReference type="EMBL" id="RPD98757.1"/>
    </source>
</evidence>
<keyword evidence="2" id="KW-0238">DNA-binding</keyword>
<dbReference type="PRINTS" id="PR00034">
    <property type="entry name" value="HTHCRP"/>
</dbReference>
<dbReference type="CDD" id="cd00038">
    <property type="entry name" value="CAP_ED"/>
    <property type="match status" value="1"/>
</dbReference>
<feature type="domain" description="Cyclic nucleotide-binding" evidence="4">
    <location>
        <begin position="15"/>
        <end position="116"/>
    </location>
</feature>
<evidence type="ECO:0000259" key="5">
    <source>
        <dbReference type="PROSITE" id="PS51063"/>
    </source>
</evidence>